<gene>
    <name evidence="2" type="ORF">DPM12_21675</name>
</gene>
<name>A0A329QAH3_9ACTN</name>
<accession>A0A329QAH3</accession>
<evidence type="ECO:0000313" key="2">
    <source>
        <dbReference type="EMBL" id="RAW09324.1"/>
    </source>
</evidence>
<reference evidence="2 3" key="1">
    <citation type="submission" date="2018-06" db="EMBL/GenBank/DDBJ databases">
        <title>Phytoactinopolyspora halophila sp. nov., a novel halophilic actinomycete isolated from a saline soil in China.</title>
        <authorList>
            <person name="Tang S.-K."/>
        </authorList>
    </citation>
    <scope>NUCLEOTIDE SEQUENCE [LARGE SCALE GENOMIC DNA]</scope>
    <source>
        <strain evidence="2 3">YIM 96934</strain>
    </source>
</reference>
<dbReference type="InterPro" id="IPR029068">
    <property type="entry name" value="Glyas_Bleomycin-R_OHBP_Dase"/>
</dbReference>
<dbReference type="Gene3D" id="3.30.720.120">
    <property type="match status" value="1"/>
</dbReference>
<protein>
    <submittedName>
        <fullName evidence="2">VOC family protein</fullName>
    </submittedName>
</protein>
<dbReference type="PANTHER" id="PTHR34109:SF1">
    <property type="entry name" value="VOC DOMAIN-CONTAINING PROTEIN"/>
    <property type="match status" value="1"/>
</dbReference>
<evidence type="ECO:0000259" key="1">
    <source>
        <dbReference type="PROSITE" id="PS51819"/>
    </source>
</evidence>
<dbReference type="SUPFAM" id="SSF54593">
    <property type="entry name" value="Glyoxalase/Bleomycin resistance protein/Dihydroxybiphenyl dioxygenase"/>
    <property type="match status" value="1"/>
</dbReference>
<dbReference type="PANTHER" id="PTHR34109">
    <property type="entry name" value="BNAUNNG04460D PROTEIN-RELATED"/>
    <property type="match status" value="1"/>
</dbReference>
<dbReference type="Pfam" id="PF00903">
    <property type="entry name" value="Glyoxalase"/>
    <property type="match status" value="1"/>
</dbReference>
<keyword evidence="3" id="KW-1185">Reference proteome</keyword>
<dbReference type="Gene3D" id="3.30.720.110">
    <property type="match status" value="1"/>
</dbReference>
<comment type="caution">
    <text evidence="2">The sequence shown here is derived from an EMBL/GenBank/DDBJ whole genome shotgun (WGS) entry which is preliminary data.</text>
</comment>
<dbReference type="RefSeq" id="WP_112260439.1">
    <property type="nucleotide sequence ID" value="NZ_QMIG01000046.1"/>
</dbReference>
<dbReference type="InterPro" id="IPR037523">
    <property type="entry name" value="VOC_core"/>
</dbReference>
<organism evidence="2 3">
    <name type="scientific">Phytoactinopolyspora halophila</name>
    <dbReference type="NCBI Taxonomy" id="1981511"/>
    <lineage>
        <taxon>Bacteria</taxon>
        <taxon>Bacillati</taxon>
        <taxon>Actinomycetota</taxon>
        <taxon>Actinomycetes</taxon>
        <taxon>Jiangellales</taxon>
        <taxon>Jiangellaceae</taxon>
        <taxon>Phytoactinopolyspora</taxon>
    </lineage>
</organism>
<dbReference type="AlphaFoldDB" id="A0A329QAH3"/>
<dbReference type="CDD" id="cd07246">
    <property type="entry name" value="VOC_like"/>
    <property type="match status" value="1"/>
</dbReference>
<dbReference type="PROSITE" id="PS51819">
    <property type="entry name" value="VOC"/>
    <property type="match status" value="1"/>
</dbReference>
<sequence>MTYMTVVPKLVVAGADAAIEFYRKALGAELTARYTAGDGSVVYAEVCIGETRISIKDEDGFDRSASTIGGSAIILTLDVADADTVANSLIDAGATVDIPVADRPYGYRQGRVTDPFGYQWIISQPIDTPTSSPIDTPADHER</sequence>
<dbReference type="OrthoDB" id="9795306at2"/>
<evidence type="ECO:0000313" key="3">
    <source>
        <dbReference type="Proteomes" id="UP000250462"/>
    </source>
</evidence>
<dbReference type="EMBL" id="QMIG01000046">
    <property type="protein sequence ID" value="RAW09324.1"/>
    <property type="molecule type" value="Genomic_DNA"/>
</dbReference>
<dbReference type="Proteomes" id="UP000250462">
    <property type="component" value="Unassembled WGS sequence"/>
</dbReference>
<feature type="domain" description="VOC" evidence="1">
    <location>
        <begin position="2"/>
        <end position="125"/>
    </location>
</feature>
<proteinExistence type="predicted"/>
<dbReference type="InterPro" id="IPR004360">
    <property type="entry name" value="Glyas_Fos-R_dOase_dom"/>
</dbReference>